<name>A0A9D9HQS4_9SPIR</name>
<gene>
    <name evidence="3" type="ORF">IAA81_07915</name>
</gene>
<dbReference type="InterPro" id="IPR011990">
    <property type="entry name" value="TPR-like_helical_dom_sf"/>
</dbReference>
<organism evidence="3 4">
    <name type="scientific">Candidatus Gallitreponema excrementavium</name>
    <dbReference type="NCBI Taxonomy" id="2840840"/>
    <lineage>
        <taxon>Bacteria</taxon>
        <taxon>Pseudomonadati</taxon>
        <taxon>Spirochaetota</taxon>
        <taxon>Spirochaetia</taxon>
        <taxon>Spirochaetales</taxon>
        <taxon>Candidatus Gallitreponema</taxon>
    </lineage>
</organism>
<dbReference type="EMBL" id="JADIMM010000090">
    <property type="protein sequence ID" value="MBO8458138.1"/>
    <property type="molecule type" value="Genomic_DNA"/>
</dbReference>
<feature type="transmembrane region" description="Helical" evidence="2">
    <location>
        <begin position="570"/>
        <end position="591"/>
    </location>
</feature>
<feature type="repeat" description="TPR" evidence="1">
    <location>
        <begin position="129"/>
        <end position="162"/>
    </location>
</feature>
<proteinExistence type="predicted"/>
<feature type="transmembrane region" description="Helical" evidence="2">
    <location>
        <begin position="498"/>
        <end position="520"/>
    </location>
</feature>
<dbReference type="AlphaFoldDB" id="A0A9D9HQS4"/>
<dbReference type="PROSITE" id="PS50005">
    <property type="entry name" value="TPR"/>
    <property type="match status" value="1"/>
</dbReference>
<dbReference type="Gene3D" id="1.25.40.10">
    <property type="entry name" value="Tetratricopeptide repeat domain"/>
    <property type="match status" value="1"/>
</dbReference>
<dbReference type="InterPro" id="IPR019734">
    <property type="entry name" value="TPR_rpt"/>
</dbReference>
<accession>A0A9D9HQS4</accession>
<feature type="transmembrane region" description="Helical" evidence="2">
    <location>
        <begin position="7"/>
        <end position="29"/>
    </location>
</feature>
<protein>
    <submittedName>
        <fullName evidence="3">Uncharacterized protein</fullName>
    </submittedName>
</protein>
<keyword evidence="2" id="KW-0812">Transmembrane</keyword>
<reference evidence="3" key="2">
    <citation type="journal article" date="2021" name="PeerJ">
        <title>Extensive microbial diversity within the chicken gut microbiome revealed by metagenomics and culture.</title>
        <authorList>
            <person name="Gilroy R."/>
            <person name="Ravi A."/>
            <person name="Getino M."/>
            <person name="Pursley I."/>
            <person name="Horton D.L."/>
            <person name="Alikhan N.F."/>
            <person name="Baker D."/>
            <person name="Gharbi K."/>
            <person name="Hall N."/>
            <person name="Watson M."/>
            <person name="Adriaenssens E.M."/>
            <person name="Foster-Nyarko E."/>
            <person name="Jarju S."/>
            <person name="Secka A."/>
            <person name="Antonio M."/>
            <person name="Oren A."/>
            <person name="Chaudhuri R.R."/>
            <person name="La Ragione R."/>
            <person name="Hildebrand F."/>
            <person name="Pallen M.J."/>
        </authorList>
    </citation>
    <scope>NUCLEOTIDE SEQUENCE</scope>
    <source>
        <strain evidence="3">10532</strain>
    </source>
</reference>
<dbReference type="Proteomes" id="UP000823638">
    <property type="component" value="Unassembled WGS sequence"/>
</dbReference>
<evidence type="ECO:0000313" key="3">
    <source>
        <dbReference type="EMBL" id="MBO8458138.1"/>
    </source>
</evidence>
<keyword evidence="1" id="KW-0802">TPR repeat</keyword>
<evidence type="ECO:0000256" key="2">
    <source>
        <dbReference type="SAM" id="Phobius"/>
    </source>
</evidence>
<comment type="caution">
    <text evidence="3">The sequence shown here is derived from an EMBL/GenBank/DDBJ whole genome shotgun (WGS) entry which is preliminary data.</text>
</comment>
<sequence>MKTKSLFFPLLAISLVFSIIVIFVVSLFIPCPENLFPGFKTGYQLRNFLILSFEYFFPVYIASAVFSYSCTIRKDFEASERPHNFFFRFFKSTMILSLTVFAIFILMQELLLPELYTAQNRAVSKSLNQNSLTILAKQNITLKNYGKAGTYIDKALELDPKNPELLELKELCYVNNNENIDSFPANFELSEEIPAQESTPETLNPITKDENITVEKAIETAEYELQNKNWFNAHYYATLAVQLANDRNADKDKALRLASYAWNMIDKLSTTSDQEREYSLFKAKYTGYNLYQQGSYIESYYHFLDLSTKYPKDPDIIFFLALSKQKVQEFTFFIDEVSDYEFFESHTDKLLKIPCLDGGYCIVFFRGLSILNDRNLNNLFFRDFYLLKYKDENLEYSVYTPYSKMILEVDSNTQKTYPVLLLNSIDKKNKDISFKAVFSGNITSQLKSVLSDLFSVQDFYTALDSSYGVETLSLPQSMELLSRFNDFAQPREILLSNIIFRISYPLLFLVLCMFAPVFGFKLSKPLTRKFQFYWILFIPFIFFSISFLILNFDMFLTHLIFYVVCHSSFYFSLLIPSFLIILFIIFSLILGSQRISGNEEL</sequence>
<keyword evidence="2" id="KW-0472">Membrane</keyword>
<feature type="transmembrane region" description="Helical" evidence="2">
    <location>
        <begin position="532"/>
        <end position="550"/>
    </location>
</feature>
<evidence type="ECO:0000256" key="1">
    <source>
        <dbReference type="PROSITE-ProRule" id="PRU00339"/>
    </source>
</evidence>
<feature type="transmembrane region" description="Helical" evidence="2">
    <location>
        <begin position="49"/>
        <end position="68"/>
    </location>
</feature>
<reference evidence="3" key="1">
    <citation type="submission" date="2020-10" db="EMBL/GenBank/DDBJ databases">
        <authorList>
            <person name="Gilroy R."/>
        </authorList>
    </citation>
    <scope>NUCLEOTIDE SEQUENCE</scope>
    <source>
        <strain evidence="3">10532</strain>
    </source>
</reference>
<feature type="transmembrane region" description="Helical" evidence="2">
    <location>
        <begin position="89"/>
        <end position="107"/>
    </location>
</feature>
<dbReference type="SUPFAM" id="SSF48452">
    <property type="entry name" value="TPR-like"/>
    <property type="match status" value="2"/>
</dbReference>
<keyword evidence="2" id="KW-1133">Transmembrane helix</keyword>
<evidence type="ECO:0000313" key="4">
    <source>
        <dbReference type="Proteomes" id="UP000823638"/>
    </source>
</evidence>